<organism evidence="4 5">
    <name type="scientific">Niabella pedocola</name>
    <dbReference type="NCBI Taxonomy" id="1752077"/>
    <lineage>
        <taxon>Bacteria</taxon>
        <taxon>Pseudomonadati</taxon>
        <taxon>Bacteroidota</taxon>
        <taxon>Chitinophagia</taxon>
        <taxon>Chitinophagales</taxon>
        <taxon>Chitinophagaceae</taxon>
        <taxon>Niabella</taxon>
    </lineage>
</organism>
<dbReference type="EMBL" id="JAJNEC010000006">
    <property type="protein sequence ID" value="MCD2424989.1"/>
    <property type="molecule type" value="Genomic_DNA"/>
</dbReference>
<dbReference type="InterPro" id="IPR049282">
    <property type="entry name" value="BVU_3817_N_sf"/>
</dbReference>
<gene>
    <name evidence="4" type="ORF">LQ567_19550</name>
</gene>
<evidence type="ECO:0000256" key="1">
    <source>
        <dbReference type="SAM" id="MobiDB-lite"/>
    </source>
</evidence>
<keyword evidence="5" id="KW-1185">Reference proteome</keyword>
<name>A0ABS8PV92_9BACT</name>
<dbReference type="RefSeq" id="WP_231007369.1">
    <property type="nucleotide sequence ID" value="NZ_JAJNEC010000006.1"/>
</dbReference>
<dbReference type="Gene3D" id="2.30.30.730">
    <property type="match status" value="1"/>
</dbReference>
<feature type="compositionally biased region" description="Low complexity" evidence="1">
    <location>
        <begin position="147"/>
        <end position="158"/>
    </location>
</feature>
<dbReference type="Proteomes" id="UP001199816">
    <property type="component" value="Unassembled WGS sequence"/>
</dbReference>
<feature type="region of interest" description="Disordered" evidence="1">
    <location>
        <begin position="129"/>
        <end position="188"/>
    </location>
</feature>
<comment type="caution">
    <text evidence="4">The sequence shown here is derived from an EMBL/GenBank/DDBJ whole genome shotgun (WGS) entry which is preliminary data.</text>
</comment>
<dbReference type="InterPro" id="IPR049281">
    <property type="entry name" value="BVU_3817-like_C_sf"/>
</dbReference>
<dbReference type="Gene3D" id="1.10.10.1650">
    <property type="match status" value="1"/>
</dbReference>
<proteinExistence type="predicted"/>
<dbReference type="Pfam" id="PF18347">
    <property type="entry name" value="DUF5606"/>
    <property type="match status" value="1"/>
</dbReference>
<reference evidence="4 5" key="1">
    <citation type="submission" date="2021-11" db="EMBL/GenBank/DDBJ databases">
        <title>Genomic of Niabella pedocola.</title>
        <authorList>
            <person name="Wu T."/>
        </authorList>
    </citation>
    <scope>NUCLEOTIDE SEQUENCE [LARGE SCALE GENOMIC DNA]</scope>
    <source>
        <strain evidence="4 5">JCM 31011</strain>
    </source>
</reference>
<feature type="compositionally biased region" description="Acidic residues" evidence="1">
    <location>
        <begin position="129"/>
        <end position="140"/>
    </location>
</feature>
<evidence type="ECO:0000313" key="5">
    <source>
        <dbReference type="Proteomes" id="UP001199816"/>
    </source>
</evidence>
<evidence type="ECO:0000313" key="4">
    <source>
        <dbReference type="EMBL" id="MCD2424989.1"/>
    </source>
</evidence>
<accession>A0ABS8PV92</accession>
<sequence length="188" mass="20784">MEYNKLVAVSGLSGLFELISSKNDGAIVRSLNDKTTKFASSRIHQFSHLESIEIYTIRDNVNLAEVFNAMKADGTALPDVKDDKAIKAYFQKVYPDMDFDRVYTSDMKKIVKWFDLLQKNNIEVKLTEAEEEAAAEEETPAPEVKETPAPAKKSAAKTQEAAATEGEPVKKAPAKKAAAKKAAKKKED</sequence>
<evidence type="ECO:0000259" key="2">
    <source>
        <dbReference type="Pfam" id="PF18347"/>
    </source>
</evidence>
<dbReference type="Pfam" id="PF21186">
    <property type="entry name" value="DUF6852"/>
    <property type="match status" value="1"/>
</dbReference>
<protein>
    <submittedName>
        <fullName evidence="4">DUF5606 domain-containing protein</fullName>
    </submittedName>
</protein>
<dbReference type="InterPro" id="IPR049280">
    <property type="entry name" value="DUF6852"/>
</dbReference>
<feature type="compositionally biased region" description="Basic residues" evidence="1">
    <location>
        <begin position="172"/>
        <end position="188"/>
    </location>
</feature>
<feature type="domain" description="DUF6852" evidence="3">
    <location>
        <begin position="52"/>
        <end position="117"/>
    </location>
</feature>
<dbReference type="InterPro" id="IPR041218">
    <property type="entry name" value="DUF5606"/>
</dbReference>
<feature type="domain" description="DUF5606" evidence="2">
    <location>
        <begin position="5"/>
        <end position="49"/>
    </location>
</feature>
<evidence type="ECO:0000259" key="3">
    <source>
        <dbReference type="Pfam" id="PF21186"/>
    </source>
</evidence>